<keyword evidence="2" id="KW-1185">Reference proteome</keyword>
<comment type="caution">
    <text evidence="1">The sequence shown here is derived from an EMBL/GenBank/DDBJ whole genome shotgun (WGS) entry which is preliminary data.</text>
</comment>
<protein>
    <submittedName>
        <fullName evidence="1">Uncharacterized protein</fullName>
    </submittedName>
</protein>
<reference evidence="1 2" key="2">
    <citation type="journal article" date="2022" name="Mol. Biol. Evol.">
        <title>Comparative Genomics Reveals Insights into the Divergent Evolution of Astigmatic Mites and Household Pest Adaptations.</title>
        <authorList>
            <person name="Xiong Q."/>
            <person name="Wan A.T."/>
            <person name="Liu X."/>
            <person name="Fung C.S."/>
            <person name="Xiao X."/>
            <person name="Malainual N."/>
            <person name="Hou J."/>
            <person name="Wang L."/>
            <person name="Wang M."/>
            <person name="Yang K.Y."/>
            <person name="Cui Y."/>
            <person name="Leung E.L."/>
            <person name="Nong W."/>
            <person name="Shin S.K."/>
            <person name="Au S.W."/>
            <person name="Jeong K.Y."/>
            <person name="Chew F.T."/>
            <person name="Hui J.H."/>
            <person name="Leung T.F."/>
            <person name="Tungtrongchitr A."/>
            <person name="Zhong N."/>
            <person name="Liu Z."/>
            <person name="Tsui S.K."/>
        </authorList>
    </citation>
    <scope>NUCLEOTIDE SEQUENCE [LARGE SCALE GENOMIC DNA]</scope>
    <source>
        <strain evidence="1">Derp</strain>
    </source>
</reference>
<accession>A0ABQ8ISR1</accession>
<dbReference type="EMBL" id="NJHN03000121">
    <property type="protein sequence ID" value="KAH9413354.1"/>
    <property type="molecule type" value="Genomic_DNA"/>
</dbReference>
<name>A0ABQ8ISR1_DERPT</name>
<dbReference type="Proteomes" id="UP000887458">
    <property type="component" value="Unassembled WGS sequence"/>
</dbReference>
<gene>
    <name evidence="1" type="ORF">DERP_007830</name>
</gene>
<sequence length="74" mass="8681">MPTIDLMKQSINVNNNSTIWNAKKPSIIVNVKVNLPDDKWSNMIHLWHNLFRHNQGEIDLVGLFLFLRTLLKNK</sequence>
<reference evidence="1 2" key="1">
    <citation type="journal article" date="2018" name="J. Allergy Clin. Immunol.">
        <title>High-quality assembly of Dermatophagoides pteronyssinus genome and transcriptome reveals a wide range of novel allergens.</title>
        <authorList>
            <person name="Liu X.Y."/>
            <person name="Yang K.Y."/>
            <person name="Wang M.Q."/>
            <person name="Kwok J.S."/>
            <person name="Zeng X."/>
            <person name="Yang Z."/>
            <person name="Xiao X.J."/>
            <person name="Lau C.P."/>
            <person name="Li Y."/>
            <person name="Huang Z.M."/>
            <person name="Ba J.G."/>
            <person name="Yim A.K."/>
            <person name="Ouyang C.Y."/>
            <person name="Ngai S.M."/>
            <person name="Chan T.F."/>
            <person name="Leung E.L."/>
            <person name="Liu L."/>
            <person name="Liu Z.G."/>
            <person name="Tsui S.K."/>
        </authorList>
    </citation>
    <scope>NUCLEOTIDE SEQUENCE [LARGE SCALE GENOMIC DNA]</scope>
    <source>
        <strain evidence="1">Derp</strain>
    </source>
</reference>
<evidence type="ECO:0000313" key="2">
    <source>
        <dbReference type="Proteomes" id="UP000887458"/>
    </source>
</evidence>
<evidence type="ECO:0000313" key="1">
    <source>
        <dbReference type="EMBL" id="KAH9413354.1"/>
    </source>
</evidence>
<organism evidence="1 2">
    <name type="scientific">Dermatophagoides pteronyssinus</name>
    <name type="common">European house dust mite</name>
    <dbReference type="NCBI Taxonomy" id="6956"/>
    <lineage>
        <taxon>Eukaryota</taxon>
        <taxon>Metazoa</taxon>
        <taxon>Ecdysozoa</taxon>
        <taxon>Arthropoda</taxon>
        <taxon>Chelicerata</taxon>
        <taxon>Arachnida</taxon>
        <taxon>Acari</taxon>
        <taxon>Acariformes</taxon>
        <taxon>Sarcoptiformes</taxon>
        <taxon>Astigmata</taxon>
        <taxon>Psoroptidia</taxon>
        <taxon>Analgoidea</taxon>
        <taxon>Pyroglyphidae</taxon>
        <taxon>Dermatophagoidinae</taxon>
        <taxon>Dermatophagoides</taxon>
    </lineage>
</organism>
<proteinExistence type="predicted"/>